<sequence length="410" mass="46977">MAPLLRIVPVLCILGLSACNQATQTNIQQEKVSLEFFTPKDETETIFEELINEFEAQNPEVEINQVIVPNGMNVLKTRIARGDTPDLFVTYPIEQDYVIRAKNGYLLDLSDEKFIRNIEPSIQDRYLVNGRMFGIALTQNAVGVLYNKNHFKELNLTVPETWDSFIETMEKLKAAGKTPMLMPNSEADQTSIFNLNLVANQFDNNYWEQGEITIKDSREWKDISKKILTVLSYVQPNSFSDDFFEANQKFAQEEGTMYIMGTWALPEIEKINPDLNYGIFPFPATNQADDNIVLGGVDIGLAISSDTPYPEEAKKFLEFLTQAVNAQRLSDYEGSISTVRGVENKREEVSKLFEKIKEGKSKNWPNHYWRGGTASESDFRKYSLQFFYDKNVSEYLGNLDKMFQQYNSHP</sequence>
<keyword evidence="7" id="KW-0449">Lipoprotein</keyword>
<keyword evidence="10" id="KW-1185">Reference proteome</keyword>
<evidence type="ECO:0000256" key="2">
    <source>
        <dbReference type="ARBA" id="ARBA00022448"/>
    </source>
</evidence>
<dbReference type="InterPro" id="IPR006061">
    <property type="entry name" value="SBP_1_CS"/>
</dbReference>
<keyword evidence="2" id="KW-0813">Transport</keyword>
<keyword evidence="5" id="KW-0472">Membrane</keyword>
<dbReference type="RefSeq" id="WP_049682330.1">
    <property type="nucleotide sequence ID" value="NZ_LFZW01000001.1"/>
</dbReference>
<dbReference type="GO" id="GO:0055085">
    <property type="term" value="P:transmembrane transport"/>
    <property type="evidence" value="ECO:0007669"/>
    <property type="project" value="InterPro"/>
</dbReference>
<dbReference type="PROSITE" id="PS51257">
    <property type="entry name" value="PROKAR_LIPOPROTEIN"/>
    <property type="match status" value="1"/>
</dbReference>
<evidence type="ECO:0000313" key="10">
    <source>
        <dbReference type="Proteomes" id="UP000037146"/>
    </source>
</evidence>
<evidence type="ECO:0008006" key="11">
    <source>
        <dbReference type="Google" id="ProtNLM"/>
    </source>
</evidence>
<dbReference type="SUPFAM" id="SSF53850">
    <property type="entry name" value="Periplasmic binding protein-like II"/>
    <property type="match status" value="1"/>
</dbReference>
<organism evidence="9 10">
    <name type="scientific">Peribacillus loiseleuriae</name>
    <dbReference type="NCBI Taxonomy" id="1679170"/>
    <lineage>
        <taxon>Bacteria</taxon>
        <taxon>Bacillati</taxon>
        <taxon>Bacillota</taxon>
        <taxon>Bacilli</taxon>
        <taxon>Bacillales</taxon>
        <taxon>Bacillaceae</taxon>
        <taxon>Peribacillus</taxon>
    </lineage>
</organism>
<protein>
    <recommendedName>
        <fullName evidence="11">ABC transporter substrate-binding protein</fullName>
    </recommendedName>
</protein>
<evidence type="ECO:0000313" key="9">
    <source>
        <dbReference type="EMBL" id="KMY50980.1"/>
    </source>
</evidence>
<evidence type="ECO:0000256" key="4">
    <source>
        <dbReference type="ARBA" id="ARBA00022729"/>
    </source>
</evidence>
<gene>
    <name evidence="9" type="ORF">AC625_16790</name>
</gene>
<evidence type="ECO:0000256" key="7">
    <source>
        <dbReference type="ARBA" id="ARBA00023288"/>
    </source>
</evidence>
<dbReference type="PANTHER" id="PTHR43649:SF33">
    <property type="entry name" value="POLYGALACTURONAN_RHAMNOGALACTURONAN-BINDING PROTEIN YTCQ"/>
    <property type="match status" value="1"/>
</dbReference>
<keyword evidence="3" id="KW-1003">Cell membrane</keyword>
<evidence type="ECO:0000256" key="6">
    <source>
        <dbReference type="ARBA" id="ARBA00023139"/>
    </source>
</evidence>
<feature type="chain" id="PRO_5005524640" description="ABC transporter substrate-binding protein" evidence="8">
    <location>
        <begin position="23"/>
        <end position="410"/>
    </location>
</feature>
<dbReference type="InterPro" id="IPR006059">
    <property type="entry name" value="SBP"/>
</dbReference>
<dbReference type="PANTHER" id="PTHR43649">
    <property type="entry name" value="ARABINOSE-BINDING PROTEIN-RELATED"/>
    <property type="match status" value="1"/>
</dbReference>
<keyword evidence="6" id="KW-0564">Palmitate</keyword>
<dbReference type="Pfam" id="PF01547">
    <property type="entry name" value="SBP_bac_1"/>
    <property type="match status" value="1"/>
</dbReference>
<dbReference type="Proteomes" id="UP000037146">
    <property type="component" value="Unassembled WGS sequence"/>
</dbReference>
<keyword evidence="4 8" id="KW-0732">Signal</keyword>
<comment type="caution">
    <text evidence="9">The sequence shown here is derived from an EMBL/GenBank/DDBJ whole genome shotgun (WGS) entry which is preliminary data.</text>
</comment>
<dbReference type="EMBL" id="LFZW01000001">
    <property type="protein sequence ID" value="KMY50980.1"/>
    <property type="molecule type" value="Genomic_DNA"/>
</dbReference>
<evidence type="ECO:0000256" key="5">
    <source>
        <dbReference type="ARBA" id="ARBA00023136"/>
    </source>
</evidence>
<feature type="signal peptide" evidence="8">
    <location>
        <begin position="1"/>
        <end position="22"/>
    </location>
</feature>
<comment type="similarity">
    <text evidence="1">Belongs to the bacterial solute-binding protein 1 family.</text>
</comment>
<evidence type="ECO:0000256" key="8">
    <source>
        <dbReference type="SAM" id="SignalP"/>
    </source>
</evidence>
<dbReference type="PROSITE" id="PS01037">
    <property type="entry name" value="SBP_BACTERIAL_1"/>
    <property type="match status" value="1"/>
</dbReference>
<accession>A0A0K9GWH2</accession>
<dbReference type="Gene3D" id="3.40.190.10">
    <property type="entry name" value="Periplasmic binding protein-like II"/>
    <property type="match status" value="2"/>
</dbReference>
<name>A0A0K9GWH2_9BACI</name>
<dbReference type="InterPro" id="IPR050490">
    <property type="entry name" value="Bact_solute-bd_prot1"/>
</dbReference>
<dbReference type="STRING" id="1679170.AC625_16790"/>
<dbReference type="PATRIC" id="fig|1679170.3.peg.3813"/>
<evidence type="ECO:0000256" key="3">
    <source>
        <dbReference type="ARBA" id="ARBA00022475"/>
    </source>
</evidence>
<proteinExistence type="inferred from homology"/>
<dbReference type="AlphaFoldDB" id="A0A0K9GWH2"/>
<evidence type="ECO:0000256" key="1">
    <source>
        <dbReference type="ARBA" id="ARBA00008520"/>
    </source>
</evidence>
<reference evidence="10" key="1">
    <citation type="submission" date="2015-07" db="EMBL/GenBank/DDBJ databases">
        <title>Genome sequencing project for genomic taxonomy and phylogenomics of Bacillus-like bacteria.</title>
        <authorList>
            <person name="Liu B."/>
            <person name="Wang J."/>
            <person name="Zhu Y."/>
            <person name="Liu G."/>
            <person name="Chen Q."/>
            <person name="Chen Z."/>
            <person name="Lan J."/>
            <person name="Che J."/>
            <person name="Ge C."/>
            <person name="Shi H."/>
            <person name="Pan Z."/>
            <person name="Liu X."/>
        </authorList>
    </citation>
    <scope>NUCLEOTIDE SEQUENCE [LARGE SCALE GENOMIC DNA]</scope>
    <source>
        <strain evidence="10">FJAT-27997</strain>
    </source>
</reference>